<evidence type="ECO:0000256" key="3">
    <source>
        <dbReference type="ARBA" id="ARBA00022448"/>
    </source>
</evidence>
<feature type="transmembrane region" description="Helical" evidence="9">
    <location>
        <begin position="444"/>
        <end position="464"/>
    </location>
</feature>
<feature type="transmembrane region" description="Helical" evidence="9">
    <location>
        <begin position="67"/>
        <end position="89"/>
    </location>
</feature>
<keyword evidence="8 9" id="KW-0472">Membrane</keyword>
<accession>A0A1R1XU99</accession>
<feature type="transmembrane region" description="Helical" evidence="9">
    <location>
        <begin position="670"/>
        <end position="687"/>
    </location>
</feature>
<dbReference type="NCBIfam" id="TIGR00727">
    <property type="entry name" value="ISP4_OPT"/>
    <property type="match status" value="1"/>
</dbReference>
<evidence type="ECO:0000256" key="8">
    <source>
        <dbReference type="ARBA" id="ARBA00023136"/>
    </source>
</evidence>
<feature type="transmembrane region" description="Helical" evidence="9">
    <location>
        <begin position="699"/>
        <end position="723"/>
    </location>
</feature>
<dbReference type="EMBL" id="LSSM01003343">
    <property type="protein sequence ID" value="OMJ18222.1"/>
    <property type="molecule type" value="Genomic_DNA"/>
</dbReference>
<evidence type="ECO:0000256" key="9">
    <source>
        <dbReference type="SAM" id="Phobius"/>
    </source>
</evidence>
<feature type="transmembrane region" description="Helical" evidence="9">
    <location>
        <begin position="143"/>
        <end position="161"/>
    </location>
</feature>
<dbReference type="InterPro" id="IPR004648">
    <property type="entry name" value="Oligpept_transpt"/>
</dbReference>
<sequence length="762" mass="85214">MSKSNYERMDRYGDDVLYDDKSEDSYFAADDMSYMGYEEENEDDGTNEVVRAIVSNEDDTTLPIFTFRFWVIGNLFNILSSAASTLFLLRSVPLTFTILLVELLSYAVGVIMADILPKKKVKIGSLTFSLNPGPFNVKEHTAIAIYSALAFGIGDILALILQKTVISPPFWSVGVSLLFILSMALLGFGVQSLLSAYLVKSPDMIFPTVLVSISLIRSLHEKLPDGAKKVRGIKFIMIVTGIAAVYHFIPGFLFSVIGYLSIFCYIFKNNKVVHQVTSGLYGLGVGSLCLDWSKITSYGNYPLITPLWSSANSFAGFILVAWIVTPILYYSNFLNFSYFPIFSIFLYDMFGKPYQIQSVITSENRLDINSYLSYSPVKLNVSIYLAYFFSFAGVTSLAVHFLLNYTPDLIIYMQNTIIESKKVVGGFSDIHNRLMRTYRQAPDWWSVVLIIIGVIAGLIASELTNNEIPWYLYLFSIVVGISLFFPIGIVAAVSNLRIDVSVFIQAVVGYLLPGQPMGILASRTIGNMVVSQALQSAENFKMGHYMKLPPRKIFFIQIVGTLVALCSSFFTVIIVSKYEPNLCTPLSKDWSCSRIQTLFTASSIWGLFGPSELFSYGREYFSIWYSVILGILAPIFTYFLSRKYPGTWISYIHAPIIFISASRFPPSPAAPLFTSFIIAFIFNFWVFRYRHAWWTRYNYLLNCGIEFGTLITSAIIIIISGYVSQPNWFGNSPSGGCTLSIVPYKILEQPPSLMGSGSGVGP</sequence>
<dbReference type="NCBIfam" id="TIGR00728">
    <property type="entry name" value="OPT_sfam"/>
    <property type="match status" value="1"/>
</dbReference>
<feature type="transmembrane region" description="Helical" evidence="9">
    <location>
        <begin position="381"/>
        <end position="403"/>
    </location>
</feature>
<dbReference type="PANTHER" id="PTHR22601">
    <property type="entry name" value="ISP4 LIKE PROTEIN"/>
    <property type="match status" value="1"/>
</dbReference>
<comment type="subcellular location">
    <subcellularLocation>
        <location evidence="1">Membrane</location>
        <topology evidence="1">Multi-pass membrane protein</topology>
    </subcellularLocation>
</comment>
<dbReference type="InterPro" id="IPR004813">
    <property type="entry name" value="OPT"/>
</dbReference>
<dbReference type="GO" id="GO:0016020">
    <property type="term" value="C:membrane"/>
    <property type="evidence" value="ECO:0007669"/>
    <property type="project" value="UniProtKB-SubCell"/>
</dbReference>
<evidence type="ECO:0000256" key="5">
    <source>
        <dbReference type="ARBA" id="ARBA00022856"/>
    </source>
</evidence>
<dbReference type="EMBL" id="LSSM01000793">
    <property type="protein sequence ID" value="OMJ27864.1"/>
    <property type="molecule type" value="Genomic_DNA"/>
</dbReference>
<evidence type="ECO:0000256" key="2">
    <source>
        <dbReference type="ARBA" id="ARBA00008807"/>
    </source>
</evidence>
<keyword evidence="3" id="KW-0813">Transport</keyword>
<feature type="transmembrane region" description="Helical" evidence="9">
    <location>
        <begin position="470"/>
        <end position="493"/>
    </location>
</feature>
<evidence type="ECO:0000313" key="10">
    <source>
        <dbReference type="EMBL" id="OMJ18222.1"/>
    </source>
</evidence>
<feature type="transmembrane region" description="Helical" evidence="9">
    <location>
        <begin position="232"/>
        <end position="260"/>
    </location>
</feature>
<keyword evidence="6" id="KW-0653">Protein transport</keyword>
<dbReference type="Proteomes" id="UP000187429">
    <property type="component" value="Unassembled WGS sequence"/>
</dbReference>
<evidence type="ECO:0000256" key="4">
    <source>
        <dbReference type="ARBA" id="ARBA00022692"/>
    </source>
</evidence>
<evidence type="ECO:0000256" key="6">
    <source>
        <dbReference type="ARBA" id="ARBA00022927"/>
    </source>
</evidence>
<proteinExistence type="inferred from homology"/>
<keyword evidence="5" id="KW-0571">Peptide transport</keyword>
<dbReference type="GO" id="GO:0035673">
    <property type="term" value="F:oligopeptide transmembrane transporter activity"/>
    <property type="evidence" value="ECO:0007669"/>
    <property type="project" value="InterPro"/>
</dbReference>
<reference evidence="10" key="1">
    <citation type="submission" date="2017-01" db="EMBL/GenBank/DDBJ databases">
        <authorList>
            <person name="Mah S.A."/>
            <person name="Swanson W.J."/>
            <person name="Moy G.W."/>
            <person name="Vacquier V.D."/>
        </authorList>
    </citation>
    <scope>NUCLEOTIDE SEQUENCE [LARGE SCALE GENOMIC DNA]</scope>
    <source>
        <strain evidence="10">ID-206-W2</strain>
    </source>
</reference>
<organism evidence="10 12">
    <name type="scientific">Smittium culicis</name>
    <dbReference type="NCBI Taxonomy" id="133412"/>
    <lineage>
        <taxon>Eukaryota</taxon>
        <taxon>Fungi</taxon>
        <taxon>Fungi incertae sedis</taxon>
        <taxon>Zoopagomycota</taxon>
        <taxon>Kickxellomycotina</taxon>
        <taxon>Harpellomycetes</taxon>
        <taxon>Harpellales</taxon>
        <taxon>Legeriomycetaceae</taxon>
        <taxon>Smittium</taxon>
    </lineage>
</organism>
<feature type="transmembrane region" description="Helical" evidence="9">
    <location>
        <begin position="173"/>
        <end position="198"/>
    </location>
</feature>
<dbReference type="GO" id="GO:0015031">
    <property type="term" value="P:protein transport"/>
    <property type="evidence" value="ECO:0007669"/>
    <property type="project" value="UniProtKB-KW"/>
</dbReference>
<keyword evidence="7 9" id="KW-1133">Transmembrane helix</keyword>
<evidence type="ECO:0000256" key="1">
    <source>
        <dbReference type="ARBA" id="ARBA00004141"/>
    </source>
</evidence>
<protein>
    <submittedName>
        <fullName evidence="10">Oligopeptide transporter 5</fullName>
    </submittedName>
</protein>
<dbReference type="AlphaFoldDB" id="A0A1R1XU99"/>
<evidence type="ECO:0000313" key="11">
    <source>
        <dbReference type="EMBL" id="OMJ27864.1"/>
    </source>
</evidence>
<dbReference type="OrthoDB" id="9986677at2759"/>
<feature type="transmembrane region" description="Helical" evidence="9">
    <location>
        <begin position="311"/>
        <end position="330"/>
    </location>
</feature>
<feature type="transmembrane region" description="Helical" evidence="9">
    <location>
        <begin position="623"/>
        <end position="641"/>
    </location>
</feature>
<evidence type="ECO:0000256" key="7">
    <source>
        <dbReference type="ARBA" id="ARBA00022989"/>
    </source>
</evidence>
<comment type="similarity">
    <text evidence="2">Belongs to the oligopeptide OPT transporter family.</text>
</comment>
<name>A0A1R1XU99_9FUNG</name>
<gene>
    <name evidence="11" type="ORF">AYI69_g2679</name>
    <name evidence="10" type="ORF">AYI69_g7113</name>
</gene>
<evidence type="ECO:0000313" key="12">
    <source>
        <dbReference type="Proteomes" id="UP000187429"/>
    </source>
</evidence>
<feature type="transmembrane region" description="Helical" evidence="9">
    <location>
        <begin position="96"/>
        <end position="116"/>
    </location>
</feature>
<comment type="caution">
    <text evidence="10">The sequence shown here is derived from an EMBL/GenBank/DDBJ whole genome shotgun (WGS) entry which is preliminary data.</text>
</comment>
<keyword evidence="4 9" id="KW-0812">Transmembrane</keyword>
<reference evidence="12" key="2">
    <citation type="submission" date="2017-01" db="EMBL/GenBank/DDBJ databases">
        <authorList>
            <person name="Wang Y."/>
            <person name="White M."/>
            <person name="Kvist S."/>
            <person name="Moncalvo J.-M."/>
        </authorList>
    </citation>
    <scope>NUCLEOTIDE SEQUENCE [LARGE SCALE GENOMIC DNA]</scope>
    <source>
        <strain evidence="12">ID-206-W2</strain>
    </source>
</reference>
<keyword evidence="12" id="KW-1185">Reference proteome</keyword>
<dbReference type="Pfam" id="PF03169">
    <property type="entry name" value="OPT"/>
    <property type="match status" value="1"/>
</dbReference>
<feature type="transmembrane region" description="Helical" evidence="9">
    <location>
        <begin position="553"/>
        <end position="575"/>
    </location>
</feature>